<feature type="transmembrane region" description="Helical" evidence="3">
    <location>
        <begin position="12"/>
        <end position="36"/>
    </location>
</feature>
<dbReference type="PANTHER" id="PTHR30487:SF0">
    <property type="entry name" value="PREPILIN LEADER PEPTIDASE_N-METHYLTRANSFERASE-RELATED"/>
    <property type="match status" value="1"/>
</dbReference>
<evidence type="ECO:0000256" key="3">
    <source>
        <dbReference type="SAM" id="Phobius"/>
    </source>
</evidence>
<dbReference type="PRINTS" id="PR00864">
    <property type="entry name" value="PREPILNPTASE"/>
</dbReference>
<feature type="domain" description="Prepilin type IV endopeptidase peptidase" evidence="4">
    <location>
        <begin position="27"/>
        <end position="136"/>
    </location>
</feature>
<keyword evidence="3" id="KW-0472">Membrane</keyword>
<feature type="transmembrane region" description="Helical" evidence="3">
    <location>
        <begin position="48"/>
        <end position="66"/>
    </location>
</feature>
<comment type="similarity">
    <text evidence="1 2">Belongs to the peptidase A24 family.</text>
</comment>
<evidence type="ECO:0000259" key="4">
    <source>
        <dbReference type="Pfam" id="PF01478"/>
    </source>
</evidence>
<evidence type="ECO:0000256" key="2">
    <source>
        <dbReference type="RuleBase" id="RU003793"/>
    </source>
</evidence>
<feature type="transmembrane region" description="Helical" evidence="3">
    <location>
        <begin position="153"/>
        <end position="170"/>
    </location>
</feature>
<evidence type="ECO:0000313" key="5">
    <source>
        <dbReference type="EMBL" id="GAA5104088.1"/>
    </source>
</evidence>
<feature type="transmembrane region" description="Helical" evidence="3">
    <location>
        <begin position="73"/>
        <end position="90"/>
    </location>
</feature>
<reference evidence="6" key="1">
    <citation type="journal article" date="2019" name="Int. J. Syst. Evol. Microbiol.">
        <title>The Global Catalogue of Microorganisms (GCM) 10K type strain sequencing project: providing services to taxonomists for standard genome sequencing and annotation.</title>
        <authorList>
            <consortium name="The Broad Institute Genomics Platform"/>
            <consortium name="The Broad Institute Genome Sequencing Center for Infectious Disease"/>
            <person name="Wu L."/>
            <person name="Ma J."/>
        </authorList>
    </citation>
    <scope>NUCLEOTIDE SEQUENCE [LARGE SCALE GENOMIC DNA]</scope>
    <source>
        <strain evidence="6">JCM 18050</strain>
    </source>
</reference>
<dbReference type="Proteomes" id="UP001500171">
    <property type="component" value="Unassembled WGS sequence"/>
</dbReference>
<dbReference type="Pfam" id="PF01478">
    <property type="entry name" value="Peptidase_A24"/>
    <property type="match status" value="1"/>
</dbReference>
<sequence>MELTLGCQCIFITWLLDMTVWTGIIILLGHLFFILACIDIKYLLLPNYFNYAILLIGLLTAHLGIANIQLDEALIGIICGFALLWLPAKLHHCIKKYPGLGGGDIKLLSALGTWIHYEYLPLLLVIASTIGIIYLLFYGYIKQDRLTNVKIPFGPCLLIASYGILLFASVD</sequence>
<dbReference type="InterPro" id="IPR050882">
    <property type="entry name" value="Prepilin_peptidase/N-MTase"/>
</dbReference>
<evidence type="ECO:0000256" key="1">
    <source>
        <dbReference type="ARBA" id="ARBA00005801"/>
    </source>
</evidence>
<keyword evidence="6" id="KW-1185">Reference proteome</keyword>
<organism evidence="5 6">
    <name type="scientific">Orbus sasakiae</name>
    <dbReference type="NCBI Taxonomy" id="1078475"/>
    <lineage>
        <taxon>Bacteria</taxon>
        <taxon>Pseudomonadati</taxon>
        <taxon>Pseudomonadota</taxon>
        <taxon>Gammaproteobacteria</taxon>
        <taxon>Orbales</taxon>
        <taxon>Orbaceae</taxon>
        <taxon>Orbus</taxon>
    </lineage>
</organism>
<dbReference type="InterPro" id="IPR000045">
    <property type="entry name" value="Prepilin_IV_endopep_pep"/>
</dbReference>
<dbReference type="Gene3D" id="1.20.120.1220">
    <property type="match status" value="1"/>
</dbReference>
<dbReference type="InterPro" id="IPR014032">
    <property type="entry name" value="Peptidase_A24A_bac"/>
</dbReference>
<feature type="transmembrane region" description="Helical" evidence="3">
    <location>
        <begin position="119"/>
        <end position="141"/>
    </location>
</feature>
<dbReference type="PANTHER" id="PTHR30487">
    <property type="entry name" value="TYPE 4 PREPILIN-LIKE PROTEINS LEADER PEPTIDE-PROCESSING ENZYME"/>
    <property type="match status" value="1"/>
</dbReference>
<protein>
    <recommendedName>
        <fullName evidence="4">Prepilin type IV endopeptidase peptidase domain-containing protein</fullName>
    </recommendedName>
</protein>
<gene>
    <name evidence="5" type="ORF">GCM10023211_01180</name>
</gene>
<name>A0ABP9MXN9_9GAMM</name>
<proteinExistence type="inferred from homology"/>
<evidence type="ECO:0000313" key="6">
    <source>
        <dbReference type="Proteomes" id="UP001500171"/>
    </source>
</evidence>
<keyword evidence="3" id="KW-0812">Transmembrane</keyword>
<comment type="caution">
    <text evidence="5">The sequence shown here is derived from an EMBL/GenBank/DDBJ whole genome shotgun (WGS) entry which is preliminary data.</text>
</comment>
<dbReference type="EMBL" id="BAABHY010000001">
    <property type="protein sequence ID" value="GAA5104088.1"/>
    <property type="molecule type" value="Genomic_DNA"/>
</dbReference>
<keyword evidence="3" id="KW-1133">Transmembrane helix</keyword>
<accession>A0ABP9MXN9</accession>